<dbReference type="SMART" id="SM00033">
    <property type="entry name" value="CH"/>
    <property type="match status" value="1"/>
</dbReference>
<accession>A0A674BEP1</accession>
<keyword evidence="29" id="KW-1185">Reference proteome</keyword>
<keyword evidence="15" id="KW-0503">Monooxygenase</keyword>
<dbReference type="InterPro" id="IPR001715">
    <property type="entry name" value="CH_dom"/>
</dbReference>
<keyword evidence="17" id="KW-0472">Membrane</keyword>
<dbReference type="PANTHER" id="PTHR23167:SF35">
    <property type="entry name" value="[F-ACTIN]-MONOOXYGENASE MICAL1"/>
    <property type="match status" value="1"/>
</dbReference>
<feature type="region of interest" description="Disordered" evidence="24">
    <location>
        <begin position="954"/>
        <end position="976"/>
    </location>
</feature>
<dbReference type="Gene3D" id="1.10.418.10">
    <property type="entry name" value="Calponin-like domain"/>
    <property type="match status" value="1"/>
</dbReference>
<dbReference type="Ensembl" id="ENSSTUT00000074120.1">
    <property type="protein sequence ID" value="ENSSTUP00000069773.1"/>
    <property type="gene ID" value="ENSSTUG00000030631.1"/>
</dbReference>
<evidence type="ECO:0000256" key="23">
    <source>
        <dbReference type="SAM" id="Coils"/>
    </source>
</evidence>
<feature type="coiled-coil region" evidence="23">
    <location>
        <begin position="1041"/>
        <end position="1075"/>
    </location>
</feature>
<dbReference type="Gene3D" id="3.50.50.60">
    <property type="entry name" value="FAD/NAD(P)-binding domain"/>
    <property type="match status" value="1"/>
</dbReference>
<comment type="catalytic activity">
    <reaction evidence="20">
        <text>NADPH + O2 + H(+) = H2O2 + NADP(+)</text>
        <dbReference type="Rhea" id="RHEA:11260"/>
        <dbReference type="ChEBI" id="CHEBI:15378"/>
        <dbReference type="ChEBI" id="CHEBI:15379"/>
        <dbReference type="ChEBI" id="CHEBI:16240"/>
        <dbReference type="ChEBI" id="CHEBI:57783"/>
        <dbReference type="ChEBI" id="CHEBI:58349"/>
        <dbReference type="EC" id="1.6.3.1"/>
    </reaction>
</comment>
<keyword evidence="14" id="KW-0560">Oxidoreductase</keyword>
<keyword evidence="11" id="KW-0274">FAD</keyword>
<evidence type="ECO:0000256" key="22">
    <source>
        <dbReference type="PROSITE-ProRule" id="PRU00125"/>
    </source>
</evidence>
<sequence>MVLVFAFSTVNSRDSEPRHRCTTPSTTMANQDSTSPSHALFDQFVQAQTCKEVQRTFSELCHHLQVDPRDYQSFYTKLKERLNYWKAKSLWVKLDKRAQHQDYQQGEVCAKNKCLVLGAGPCGLRTAIELALLGAHVVVLEKRDSFSRNNVLHLWPYTIYDLRGLAAKKFYGKFCTGALDHISIRQLQLILLKVCLLLGVEVQTGVEFKGFVEPSGATGWMAKLFPDNHPAGKFQFDVFIYAGGGSFVPYGFKRKELRGKLAIGITCNFINRHTAAEAQVAEISGVARIYNQKFFQDLLTETGIDLENIVYYKDDTHYFVMTAKKKSLLKMGVIKQDFSDADKLLAQVNVDQEALLRYAYDAAQFSTGHCLPDMQFAQNHAGQPDVAMFDFTCMHRAENASLVRERKGQKLLMGLVGDCLVEPFWPLGTGIARGFLAAFDTAWMVRSWGKGRPHMEVLAERESIYQLLSQTTPENTSKKYSAFSIDPATRYQHVNLNSVKAIQVKRLYDVEERLNPGRPTKKPKDSVGAFEVLLKWCQQHTAGYDRVKVNDLNQSWRSGLALCALIDTFRPRVIDMSSLEESNAVYNNQLAFNFLERELGIPPIMSANEMSFKGQIDKLSMVHYLTQIHDAFNERSLPLKPSKTLSFRAAVVFLNNLKHNSLQRRKVRFRQAPVAPLSAPKVTPDPVKPDPELSLTPGISSNEECYFCCQRVYVLERISTEGKLFHRSCFTCHQCGTTLRLGGYTFNQHTDLGLPKPIAPQGEEHPSSKQSNPVEEPQIPPNPPIDVFLKKGFNVEEEKEGKERVEDPPSYPPTPVPKPRLSCSDIPSPQASPPVPKPRTVLPTPKRDMSSAHVGEKGSLRAAGEKGTPKAAPDPDSRAKQSLRKLQLTDKEKNQLVNLSFSLDSDSETPGSSSCSSSTATAGDGQEEEEGYWIGGPRPAGHIRELRNRRCFRRKEEPDEGQGQHGRVRSKFSPWNLSSPRPRRDYRFSVLNSHPGKAPCKVLHTHSPLLYPVKAEKLQLMKVRTLARRAKTSEMQRFHKAQSIQRRLEEIEVTYKELEDKGVVLEQELRGEEDSCGSPGMIDQWVHLVHQKNTLVSEESDLMVASRQLELEDKQSTLEMELRQYELDDSEKTVEQQAEEERVLQDMLEVVDMRNSLVAFLDEKRLQEMETDEQQSTSLLEVKRHSTASAGAQVYWA</sequence>
<name>A0A674BEP1_SALTR</name>
<evidence type="ECO:0000256" key="13">
    <source>
        <dbReference type="ARBA" id="ARBA00022857"/>
    </source>
</evidence>
<evidence type="ECO:0000256" key="9">
    <source>
        <dbReference type="ARBA" id="ARBA00022630"/>
    </source>
</evidence>
<evidence type="ECO:0000256" key="18">
    <source>
        <dbReference type="ARBA" id="ARBA00023203"/>
    </source>
</evidence>
<dbReference type="Pfam" id="PF25413">
    <property type="entry name" value="Rossman_Mical"/>
    <property type="match status" value="1"/>
</dbReference>
<dbReference type="InterPro" id="IPR050540">
    <property type="entry name" value="F-actin_Monoox_Mical"/>
</dbReference>
<evidence type="ECO:0000256" key="21">
    <source>
        <dbReference type="ARBA" id="ARBA00049522"/>
    </source>
</evidence>
<comment type="catalytic activity">
    <reaction evidence="21">
        <text>L-methionyl-[F-actin] + NADPH + O2 + H(+) = L-methionyl-(R)-S-oxide-[F-actin] + NADP(+) + H2O</text>
        <dbReference type="Rhea" id="RHEA:51308"/>
        <dbReference type="Rhea" id="RHEA-COMP:12953"/>
        <dbReference type="Rhea" id="RHEA-COMP:12956"/>
        <dbReference type="ChEBI" id="CHEBI:15377"/>
        <dbReference type="ChEBI" id="CHEBI:15378"/>
        <dbReference type="ChEBI" id="CHEBI:15379"/>
        <dbReference type="ChEBI" id="CHEBI:16044"/>
        <dbReference type="ChEBI" id="CHEBI:45764"/>
        <dbReference type="ChEBI" id="CHEBI:57783"/>
        <dbReference type="ChEBI" id="CHEBI:58349"/>
        <dbReference type="EC" id="1.14.13.225"/>
    </reaction>
</comment>
<evidence type="ECO:0000256" key="14">
    <source>
        <dbReference type="ARBA" id="ARBA00023002"/>
    </source>
</evidence>
<reference evidence="28" key="2">
    <citation type="submission" date="2025-09" db="UniProtKB">
        <authorList>
            <consortium name="Ensembl"/>
        </authorList>
    </citation>
    <scope>IDENTIFICATION</scope>
</reference>
<evidence type="ECO:0000256" key="20">
    <source>
        <dbReference type="ARBA" id="ARBA00048762"/>
    </source>
</evidence>
<keyword evidence="9" id="KW-0285">Flavoprotein</keyword>
<dbReference type="PANTHER" id="PTHR23167">
    <property type="entry name" value="CALPONIN HOMOLOGY DOMAIN-CONTAINING PROTEIN DDB_G0272472-RELATED"/>
    <property type="match status" value="1"/>
</dbReference>
<dbReference type="InterPro" id="IPR036872">
    <property type="entry name" value="CH_dom_sf"/>
</dbReference>
<dbReference type="GO" id="GO:0016174">
    <property type="term" value="F:NAD(P)H oxidase H2O2-forming activity"/>
    <property type="evidence" value="ECO:0007669"/>
    <property type="project" value="UniProtKB-EC"/>
</dbReference>
<dbReference type="SUPFAM" id="SSF51905">
    <property type="entry name" value="FAD/NAD(P)-binding domain"/>
    <property type="match status" value="1"/>
</dbReference>
<evidence type="ECO:0000256" key="16">
    <source>
        <dbReference type="ARBA" id="ARBA00023038"/>
    </source>
</evidence>
<protein>
    <recommendedName>
        <fullName evidence="19">Molecule interacting with CasL protein 1</fullName>
        <ecNumber evidence="7">1.14.13.225</ecNumber>
        <ecNumber evidence="6">1.6.3.1</ecNumber>
    </recommendedName>
</protein>
<evidence type="ECO:0000256" key="10">
    <source>
        <dbReference type="ARBA" id="ARBA00022723"/>
    </source>
</evidence>
<feature type="region of interest" description="Disordered" evidence="24">
    <location>
        <begin position="752"/>
        <end position="940"/>
    </location>
</feature>
<dbReference type="Pfam" id="PF12130">
    <property type="entry name" value="bMERB_dom"/>
    <property type="match status" value="1"/>
</dbReference>
<feature type="domain" description="Calponin-homology (CH)" evidence="25">
    <location>
        <begin position="527"/>
        <end position="633"/>
    </location>
</feature>
<dbReference type="CDD" id="cd22198">
    <property type="entry name" value="CH_MICAL_EHBP-like"/>
    <property type="match status" value="1"/>
</dbReference>
<feature type="compositionally biased region" description="Pro residues" evidence="24">
    <location>
        <begin position="809"/>
        <end position="818"/>
    </location>
</feature>
<dbReference type="Proteomes" id="UP000472277">
    <property type="component" value="Chromosome 28"/>
</dbReference>
<feature type="domain" description="BMERB" evidence="27">
    <location>
        <begin position="1031"/>
        <end position="1177"/>
    </location>
</feature>
<dbReference type="EC" id="1.14.13.225" evidence="7"/>
<evidence type="ECO:0000259" key="25">
    <source>
        <dbReference type="PROSITE" id="PS50021"/>
    </source>
</evidence>
<keyword evidence="10 22" id="KW-0479">Metal-binding</keyword>
<evidence type="ECO:0000259" key="26">
    <source>
        <dbReference type="PROSITE" id="PS50023"/>
    </source>
</evidence>
<dbReference type="GO" id="GO:0120501">
    <property type="term" value="F:F-actin monooxygenase activity"/>
    <property type="evidence" value="ECO:0007669"/>
    <property type="project" value="UniProtKB-EC"/>
</dbReference>
<evidence type="ECO:0000256" key="7">
    <source>
        <dbReference type="ARBA" id="ARBA00012709"/>
    </source>
</evidence>
<dbReference type="Gene3D" id="2.10.110.10">
    <property type="entry name" value="Cysteine Rich Protein"/>
    <property type="match status" value="1"/>
</dbReference>
<dbReference type="GO" id="GO:0046872">
    <property type="term" value="F:metal ion binding"/>
    <property type="evidence" value="ECO:0007669"/>
    <property type="project" value="UniProtKB-KW"/>
</dbReference>
<evidence type="ECO:0000313" key="28">
    <source>
        <dbReference type="Ensembl" id="ENSSTUP00000069773.1"/>
    </source>
</evidence>
<evidence type="ECO:0000256" key="17">
    <source>
        <dbReference type="ARBA" id="ARBA00023136"/>
    </source>
</evidence>
<comment type="subcellular location">
    <subcellularLocation>
        <location evidence="4">Cytoplasm</location>
    </subcellularLocation>
    <subcellularLocation>
        <location evidence="3">Membrane</location>
    </subcellularLocation>
    <subcellularLocation>
        <location evidence="2">Midbody</location>
    </subcellularLocation>
</comment>
<dbReference type="SMART" id="SM01203">
    <property type="entry name" value="DUF3585"/>
    <property type="match status" value="1"/>
</dbReference>
<evidence type="ECO:0000256" key="2">
    <source>
        <dbReference type="ARBA" id="ARBA00004214"/>
    </source>
</evidence>
<evidence type="ECO:0000256" key="11">
    <source>
        <dbReference type="ARBA" id="ARBA00022827"/>
    </source>
</evidence>
<dbReference type="SUPFAM" id="SSF47576">
    <property type="entry name" value="Calponin-homology domain, CH-domain"/>
    <property type="match status" value="1"/>
</dbReference>
<dbReference type="InterPro" id="IPR022735">
    <property type="entry name" value="bMERB_dom"/>
</dbReference>
<feature type="compositionally biased region" description="Basic and acidic residues" evidence="24">
    <location>
        <begin position="793"/>
        <end position="807"/>
    </location>
</feature>
<dbReference type="GO" id="GO:0030496">
    <property type="term" value="C:midbody"/>
    <property type="evidence" value="ECO:0007669"/>
    <property type="project" value="UniProtKB-SubCell"/>
</dbReference>
<dbReference type="PROSITE" id="PS50023">
    <property type="entry name" value="LIM_DOMAIN_2"/>
    <property type="match status" value="1"/>
</dbReference>
<keyword evidence="23" id="KW-0175">Coiled coil</keyword>
<dbReference type="InParanoid" id="A0A674BEP1"/>
<evidence type="ECO:0000256" key="12">
    <source>
        <dbReference type="ARBA" id="ARBA00022833"/>
    </source>
</evidence>
<keyword evidence="16 22" id="KW-0440">LIM domain</keyword>
<keyword evidence="12 22" id="KW-0862">Zinc</keyword>
<dbReference type="InterPro" id="IPR001781">
    <property type="entry name" value="Znf_LIM"/>
</dbReference>
<organism evidence="28 29">
    <name type="scientific">Salmo trutta</name>
    <name type="common">Brown trout</name>
    <dbReference type="NCBI Taxonomy" id="8032"/>
    <lineage>
        <taxon>Eukaryota</taxon>
        <taxon>Metazoa</taxon>
        <taxon>Chordata</taxon>
        <taxon>Craniata</taxon>
        <taxon>Vertebrata</taxon>
        <taxon>Euteleostomi</taxon>
        <taxon>Actinopterygii</taxon>
        <taxon>Neopterygii</taxon>
        <taxon>Teleostei</taxon>
        <taxon>Protacanthopterygii</taxon>
        <taxon>Salmoniformes</taxon>
        <taxon>Salmonidae</taxon>
        <taxon>Salmoninae</taxon>
        <taxon>Salmo</taxon>
    </lineage>
</organism>
<evidence type="ECO:0000256" key="4">
    <source>
        <dbReference type="ARBA" id="ARBA00004496"/>
    </source>
</evidence>
<evidence type="ECO:0000256" key="8">
    <source>
        <dbReference type="ARBA" id="ARBA00022490"/>
    </source>
</evidence>
<dbReference type="GO" id="GO:0016020">
    <property type="term" value="C:membrane"/>
    <property type="evidence" value="ECO:0007669"/>
    <property type="project" value="UniProtKB-SubCell"/>
</dbReference>
<evidence type="ECO:0000256" key="19">
    <source>
        <dbReference type="ARBA" id="ARBA00044245"/>
    </source>
</evidence>
<evidence type="ECO:0000256" key="3">
    <source>
        <dbReference type="ARBA" id="ARBA00004370"/>
    </source>
</evidence>
<feature type="domain" description="LIM zinc-binding" evidence="26">
    <location>
        <begin position="703"/>
        <end position="764"/>
    </location>
</feature>
<keyword evidence="13" id="KW-0521">NADP</keyword>
<comment type="similarity">
    <text evidence="5">Belongs to the Mical family.</text>
</comment>
<keyword evidence="8" id="KW-0963">Cytoplasm</keyword>
<evidence type="ECO:0000256" key="24">
    <source>
        <dbReference type="SAM" id="MobiDB-lite"/>
    </source>
</evidence>
<dbReference type="FunFam" id="3.50.50.60:FF:000004">
    <property type="entry name" value="protein-methionine sulfoxide oxidase MICAL2 isoform X1"/>
    <property type="match status" value="1"/>
</dbReference>
<evidence type="ECO:0000256" key="6">
    <source>
        <dbReference type="ARBA" id="ARBA00012698"/>
    </source>
</evidence>
<dbReference type="EC" id="1.6.3.1" evidence="6"/>
<evidence type="ECO:0000256" key="1">
    <source>
        <dbReference type="ARBA" id="ARBA00001974"/>
    </source>
</evidence>
<dbReference type="GO" id="GO:0005737">
    <property type="term" value="C:cytoplasm"/>
    <property type="evidence" value="ECO:0007669"/>
    <property type="project" value="UniProtKB-SubCell"/>
</dbReference>
<dbReference type="PROSITE" id="PS51848">
    <property type="entry name" value="BMERB"/>
    <property type="match status" value="1"/>
</dbReference>
<dbReference type="PROSITE" id="PS50021">
    <property type="entry name" value="CH"/>
    <property type="match status" value="1"/>
</dbReference>
<evidence type="ECO:0000256" key="5">
    <source>
        <dbReference type="ARBA" id="ARBA00008223"/>
    </source>
</evidence>
<dbReference type="InterPro" id="IPR057494">
    <property type="entry name" value="Rossman_Mical"/>
</dbReference>
<dbReference type="GO" id="GO:0003779">
    <property type="term" value="F:actin binding"/>
    <property type="evidence" value="ECO:0007669"/>
    <property type="project" value="UniProtKB-KW"/>
</dbReference>
<dbReference type="AlphaFoldDB" id="A0A674BEP1"/>
<reference evidence="28" key="1">
    <citation type="submission" date="2025-08" db="UniProtKB">
        <authorList>
            <consortium name="Ensembl"/>
        </authorList>
    </citation>
    <scope>IDENTIFICATION</scope>
</reference>
<evidence type="ECO:0000259" key="27">
    <source>
        <dbReference type="PROSITE" id="PS51848"/>
    </source>
</evidence>
<dbReference type="InterPro" id="IPR036188">
    <property type="entry name" value="FAD/NAD-bd_sf"/>
</dbReference>
<dbReference type="GeneTree" id="ENSGT00940000159117"/>
<comment type="cofactor">
    <cofactor evidence="1">
        <name>FAD</name>
        <dbReference type="ChEBI" id="CHEBI:57692"/>
    </cofactor>
</comment>
<proteinExistence type="inferred from homology"/>
<feature type="compositionally biased region" description="Basic and acidic residues" evidence="24">
    <location>
        <begin position="845"/>
        <end position="879"/>
    </location>
</feature>
<keyword evidence="18" id="KW-0009">Actin-binding</keyword>
<feature type="compositionally biased region" description="Low complexity" evidence="24">
    <location>
        <begin position="902"/>
        <end position="924"/>
    </location>
</feature>
<evidence type="ECO:0000313" key="29">
    <source>
        <dbReference type="Proteomes" id="UP000472277"/>
    </source>
</evidence>
<evidence type="ECO:0000256" key="15">
    <source>
        <dbReference type="ARBA" id="ARBA00023033"/>
    </source>
</evidence>
<gene>
    <name evidence="28" type="primary">LOC115165585</name>
</gene>
<dbReference type="OMA" id="SEPRHRC"/>
<dbReference type="PROSITE" id="PS00478">
    <property type="entry name" value="LIM_DOMAIN_1"/>
    <property type="match status" value="1"/>
</dbReference>
<dbReference type="Pfam" id="PF00307">
    <property type="entry name" value="CH"/>
    <property type="match status" value="1"/>
</dbReference>
<dbReference type="SUPFAM" id="SSF57716">
    <property type="entry name" value="Glucocorticoid receptor-like (DNA-binding domain)"/>
    <property type="match status" value="1"/>
</dbReference>